<feature type="compositionally biased region" description="Basic and acidic residues" evidence="1">
    <location>
        <begin position="244"/>
        <end position="256"/>
    </location>
</feature>
<accession>A0A382X259</accession>
<feature type="compositionally biased region" description="Acidic residues" evidence="1">
    <location>
        <begin position="111"/>
        <end position="121"/>
    </location>
</feature>
<feature type="region of interest" description="Disordered" evidence="1">
    <location>
        <begin position="1"/>
        <end position="26"/>
    </location>
</feature>
<dbReference type="EMBL" id="UINC01164221">
    <property type="protein sequence ID" value="SVD64954.1"/>
    <property type="molecule type" value="Genomic_DNA"/>
</dbReference>
<feature type="compositionally biased region" description="Basic and acidic residues" evidence="1">
    <location>
        <begin position="100"/>
        <end position="110"/>
    </location>
</feature>
<feature type="region of interest" description="Disordered" evidence="1">
    <location>
        <begin position="244"/>
        <end position="273"/>
    </location>
</feature>
<sequence>KRQIIDDATRGTDWEGGYTSRRDRAPDQDFNAFWNQLRTETENEIAQTLDELDGELGKSDPNPETIRRLGHQALDAIETSRDRGYASARRPTGDRRRRRGESVHALRGEEGTELFDTDREDLTEDEFSAGYDSRGRMDAAIKKTVTAKDKAWRLSRAERQAAREENDANLNEQIFDDRMSGMSTEDMEEEYGMDRAEIRSRDAEHVATLAGQERYDAQPNLNKEIFGDRMSGMSLEETAEKYEIDRTEVRAREATHSRSLAGHESYHHQPNLN</sequence>
<proteinExistence type="predicted"/>
<protein>
    <submittedName>
        <fullName evidence="2">Uncharacterized protein</fullName>
    </submittedName>
</protein>
<evidence type="ECO:0000313" key="2">
    <source>
        <dbReference type="EMBL" id="SVD64954.1"/>
    </source>
</evidence>
<gene>
    <name evidence="2" type="ORF">METZ01_LOCUS417808</name>
</gene>
<dbReference type="AlphaFoldDB" id="A0A382X259"/>
<feature type="non-terminal residue" evidence="2">
    <location>
        <position position="273"/>
    </location>
</feature>
<reference evidence="2" key="1">
    <citation type="submission" date="2018-05" db="EMBL/GenBank/DDBJ databases">
        <authorList>
            <person name="Lanie J.A."/>
            <person name="Ng W.-L."/>
            <person name="Kazmierczak K.M."/>
            <person name="Andrzejewski T.M."/>
            <person name="Davidsen T.M."/>
            <person name="Wayne K.J."/>
            <person name="Tettelin H."/>
            <person name="Glass J.I."/>
            <person name="Rusch D."/>
            <person name="Podicherti R."/>
            <person name="Tsui H.-C.T."/>
            <person name="Winkler M.E."/>
        </authorList>
    </citation>
    <scope>NUCLEOTIDE SEQUENCE</scope>
</reference>
<name>A0A382X259_9ZZZZ</name>
<feature type="compositionally biased region" description="Basic and acidic residues" evidence="1">
    <location>
        <begin position="1"/>
        <end position="13"/>
    </location>
</feature>
<feature type="non-terminal residue" evidence="2">
    <location>
        <position position="1"/>
    </location>
</feature>
<organism evidence="2">
    <name type="scientific">marine metagenome</name>
    <dbReference type="NCBI Taxonomy" id="408172"/>
    <lineage>
        <taxon>unclassified sequences</taxon>
        <taxon>metagenomes</taxon>
        <taxon>ecological metagenomes</taxon>
    </lineage>
</organism>
<feature type="region of interest" description="Disordered" evidence="1">
    <location>
        <begin position="78"/>
        <end position="121"/>
    </location>
</feature>
<evidence type="ECO:0000256" key="1">
    <source>
        <dbReference type="SAM" id="MobiDB-lite"/>
    </source>
</evidence>